<dbReference type="InParanoid" id="D2W6N0"/>
<keyword evidence="2" id="KW-1185">Reference proteome</keyword>
<dbReference type="GeneID" id="8860154"/>
<dbReference type="AlphaFoldDB" id="D2W6N0"/>
<protein>
    <submittedName>
        <fullName evidence="1">Predicted protein</fullName>
    </submittedName>
</protein>
<dbReference type="VEuPathDB" id="AmoebaDB:NAEGRDRAFT_77074"/>
<accession>D2W6N0</accession>
<gene>
    <name evidence="1" type="ORF">NAEGRDRAFT_77074</name>
</gene>
<dbReference type="Proteomes" id="UP000006671">
    <property type="component" value="Unassembled WGS sequence"/>
</dbReference>
<sequence length="155" mass="16673">MVNANENGFRQVNWAKPIPGQLYNMTAVTTGGGQVRLRFILDCNNQTKTGGTPYLNNGQFSIFVWPTKYCYSQLLAGSGTTLNQESSSSCTILKVETPQTTTSSNGIIAVNSTNTLPGSKSVIIIGEEKNSLASTRQVVSFGLTCLLLSVLIFLL</sequence>
<dbReference type="EMBL" id="GG739451">
    <property type="protein sequence ID" value="EFC35272.1"/>
    <property type="molecule type" value="Genomic_DNA"/>
</dbReference>
<evidence type="ECO:0000313" key="2">
    <source>
        <dbReference type="Proteomes" id="UP000006671"/>
    </source>
</evidence>
<reference evidence="1 2" key="1">
    <citation type="journal article" date="2010" name="Cell">
        <title>The genome of Naegleria gruberi illuminates early eukaryotic versatility.</title>
        <authorList>
            <person name="Fritz-Laylin L.K."/>
            <person name="Prochnik S.E."/>
            <person name="Ginger M.L."/>
            <person name="Dacks J.B."/>
            <person name="Carpenter M.L."/>
            <person name="Field M.C."/>
            <person name="Kuo A."/>
            <person name="Paredez A."/>
            <person name="Chapman J."/>
            <person name="Pham J."/>
            <person name="Shu S."/>
            <person name="Neupane R."/>
            <person name="Cipriano M."/>
            <person name="Mancuso J."/>
            <person name="Tu H."/>
            <person name="Salamov A."/>
            <person name="Lindquist E."/>
            <person name="Shapiro H."/>
            <person name="Lucas S."/>
            <person name="Grigoriev I.V."/>
            <person name="Cande W.Z."/>
            <person name="Fulton C."/>
            <person name="Rokhsar D.S."/>
            <person name="Dawson S.C."/>
        </authorList>
    </citation>
    <scope>NUCLEOTIDE SEQUENCE [LARGE SCALE GENOMIC DNA]</scope>
    <source>
        <strain evidence="1 2">NEG-M</strain>
    </source>
</reference>
<evidence type="ECO:0000313" key="1">
    <source>
        <dbReference type="EMBL" id="EFC35272.1"/>
    </source>
</evidence>
<name>D2W6N0_NAEGR</name>
<proteinExistence type="predicted"/>
<organism evidence="2">
    <name type="scientific">Naegleria gruberi</name>
    <name type="common">Amoeba</name>
    <dbReference type="NCBI Taxonomy" id="5762"/>
    <lineage>
        <taxon>Eukaryota</taxon>
        <taxon>Discoba</taxon>
        <taxon>Heterolobosea</taxon>
        <taxon>Tetramitia</taxon>
        <taxon>Eutetramitia</taxon>
        <taxon>Vahlkampfiidae</taxon>
        <taxon>Naegleria</taxon>
    </lineage>
</organism>
<dbReference type="RefSeq" id="XP_002668016.1">
    <property type="nucleotide sequence ID" value="XM_002667970.1"/>
</dbReference>
<dbReference type="KEGG" id="ngr:NAEGRDRAFT_77074"/>